<accession>A0A2P2K8Y8</accession>
<name>A0A2P2K8Y8_RHIMU</name>
<dbReference type="AlphaFoldDB" id="A0A2P2K8Y8"/>
<protein>
    <submittedName>
        <fullName evidence="1">Uncharacterized protein</fullName>
    </submittedName>
</protein>
<evidence type="ECO:0000313" key="1">
    <source>
        <dbReference type="EMBL" id="MBX02194.1"/>
    </source>
</evidence>
<reference evidence="1" key="1">
    <citation type="submission" date="2018-02" db="EMBL/GenBank/DDBJ databases">
        <title>Rhizophora mucronata_Transcriptome.</title>
        <authorList>
            <person name="Meera S.P."/>
            <person name="Sreeshan A."/>
            <person name="Augustine A."/>
        </authorList>
    </citation>
    <scope>NUCLEOTIDE SEQUENCE</scope>
    <source>
        <tissue evidence="1">Leaf</tissue>
    </source>
</reference>
<proteinExistence type="predicted"/>
<sequence length="53" mass="6064">MTDRDCKNCILLLPTGIFFTLQVVNNGSKQLVNPFRHNHFPILRPATTKRIPS</sequence>
<organism evidence="1">
    <name type="scientific">Rhizophora mucronata</name>
    <name type="common">Asiatic mangrove</name>
    <dbReference type="NCBI Taxonomy" id="61149"/>
    <lineage>
        <taxon>Eukaryota</taxon>
        <taxon>Viridiplantae</taxon>
        <taxon>Streptophyta</taxon>
        <taxon>Embryophyta</taxon>
        <taxon>Tracheophyta</taxon>
        <taxon>Spermatophyta</taxon>
        <taxon>Magnoliopsida</taxon>
        <taxon>eudicotyledons</taxon>
        <taxon>Gunneridae</taxon>
        <taxon>Pentapetalae</taxon>
        <taxon>rosids</taxon>
        <taxon>fabids</taxon>
        <taxon>Malpighiales</taxon>
        <taxon>Rhizophoraceae</taxon>
        <taxon>Rhizophora</taxon>
    </lineage>
</organism>
<dbReference type="EMBL" id="GGEC01021710">
    <property type="protein sequence ID" value="MBX02194.1"/>
    <property type="molecule type" value="Transcribed_RNA"/>
</dbReference>